<dbReference type="AlphaFoldDB" id="A0A8J5J4J5"/>
<dbReference type="Proteomes" id="UP000709295">
    <property type="component" value="Unassembled WGS sequence"/>
</dbReference>
<dbReference type="PANTHER" id="PTHR40866">
    <property type="entry name" value="BED-TYPE DOMAIN-CONTAINING PROTEIN"/>
    <property type="match status" value="1"/>
</dbReference>
<dbReference type="Pfam" id="PF07714">
    <property type="entry name" value="PK_Tyr_Ser-Thr"/>
    <property type="match status" value="1"/>
</dbReference>
<feature type="domain" description="Protein kinase" evidence="2">
    <location>
        <begin position="352"/>
        <end position="644"/>
    </location>
</feature>
<feature type="compositionally biased region" description="Polar residues" evidence="1">
    <location>
        <begin position="714"/>
        <end position="736"/>
    </location>
</feature>
<name>A0A8J5J4J5_9STRA</name>
<evidence type="ECO:0000256" key="1">
    <source>
        <dbReference type="SAM" id="MobiDB-lite"/>
    </source>
</evidence>
<proteinExistence type="predicted"/>
<sequence length="771" mass="88115">MPKNTDICRVLFAALPDHYFKCNYCNKVRRQLPSSRYGNLISHLRDKHPDYEADYLAHVSVLADNLHSFGFVSDKVANIYHWLEWVVDRNMPLSEVDHPTTRSMSRLKPISSKTLKKYLAATTRVVEKEIAKATPPIFGVMYDGWTCFLEHYVALHIVFWKDDQLFYWPVAEVFVAEHEYLVGTVSALMVALQTIKNRTELRRHTSFAPLRANATRWSSTFMMLERYVRIRDAIKRVDAVYDLVPKPAAHRRIVALAESPKMFNSVCKKLQEDSISMKAVRLLFDKMVDIFPVSGDYRRTDAAIVRSPVFESAYVALSSSSSMASASSFNATLAVLLAAKYCRQYPLFHWREEALPSMGRRAEKYCFRVDMLNLQQESCGDMLLSLLPAQLSLLDFQKENTLYKLKALLVTLKHPYILPVMDIYYSKEKKALLVVQPFLSNGSIKDRIYQVDNPAKPYDVKYRLENAHPLPFEEIAKFSRQILEALAGLRSKGLVCDHLRSTNVVIDGGNAKVAEIFTPLLAIDRYKDSRELTVGLEQHMDIDLLLFGQILYEMATGMELLAPQPEEGVLEMLAPEIAEVLQAIFYYPDALSPPEPELSSEVEVEKNGSEFDDSASVSSIVSSRNKKRLFLVDVEKMLDDFPLFAVHDIPPIRTLFSGFRLDSAMKSTIKYSMRINASRTQAHIVHYNDQQALLRARQRAERRVYEEKEKQQQRIQQLTPSKNPTSKGNPYSSKTIPTRRKTYRADSFRKHAQRALSLPDNTKSNTSASSA</sequence>
<accession>A0A8J5J4J5</accession>
<dbReference type="EMBL" id="JAENGY010000721">
    <property type="protein sequence ID" value="KAG6957573.1"/>
    <property type="molecule type" value="Genomic_DNA"/>
</dbReference>
<feature type="compositionally biased region" description="Polar residues" evidence="1">
    <location>
        <begin position="759"/>
        <end position="771"/>
    </location>
</feature>
<dbReference type="GO" id="GO:0004672">
    <property type="term" value="F:protein kinase activity"/>
    <property type="evidence" value="ECO:0007669"/>
    <property type="project" value="InterPro"/>
</dbReference>
<evidence type="ECO:0000313" key="3">
    <source>
        <dbReference type="EMBL" id="KAG6957573.1"/>
    </source>
</evidence>
<evidence type="ECO:0000259" key="2">
    <source>
        <dbReference type="PROSITE" id="PS50011"/>
    </source>
</evidence>
<feature type="region of interest" description="Disordered" evidence="1">
    <location>
        <begin position="707"/>
        <end position="771"/>
    </location>
</feature>
<evidence type="ECO:0000313" key="4">
    <source>
        <dbReference type="Proteomes" id="UP000709295"/>
    </source>
</evidence>
<gene>
    <name evidence="3" type="ORF">JG688_00010908</name>
</gene>
<organism evidence="3 4">
    <name type="scientific">Phytophthora aleatoria</name>
    <dbReference type="NCBI Taxonomy" id="2496075"/>
    <lineage>
        <taxon>Eukaryota</taxon>
        <taxon>Sar</taxon>
        <taxon>Stramenopiles</taxon>
        <taxon>Oomycota</taxon>
        <taxon>Peronosporomycetes</taxon>
        <taxon>Peronosporales</taxon>
        <taxon>Peronosporaceae</taxon>
        <taxon>Phytophthora</taxon>
    </lineage>
</organism>
<reference evidence="3" key="1">
    <citation type="submission" date="2021-01" db="EMBL/GenBank/DDBJ databases">
        <title>Phytophthora aleatoria, a newly-described species from Pinus radiata is distinct from Phytophthora cactorum isolates based on comparative genomics.</title>
        <authorList>
            <person name="Mcdougal R."/>
            <person name="Panda P."/>
            <person name="Williams N."/>
            <person name="Studholme D.J."/>
        </authorList>
    </citation>
    <scope>NUCLEOTIDE SEQUENCE</scope>
    <source>
        <strain evidence="3">NZFS 4037</strain>
    </source>
</reference>
<dbReference type="InterPro" id="IPR000719">
    <property type="entry name" value="Prot_kinase_dom"/>
</dbReference>
<dbReference type="PANTHER" id="PTHR40866:SF1">
    <property type="entry name" value="BED-TYPE DOMAIN-CONTAINING PROTEIN"/>
    <property type="match status" value="1"/>
</dbReference>
<dbReference type="GO" id="GO:0005524">
    <property type="term" value="F:ATP binding"/>
    <property type="evidence" value="ECO:0007669"/>
    <property type="project" value="InterPro"/>
</dbReference>
<keyword evidence="4" id="KW-1185">Reference proteome</keyword>
<dbReference type="PROSITE" id="PS50011">
    <property type="entry name" value="PROTEIN_KINASE_DOM"/>
    <property type="match status" value="1"/>
</dbReference>
<comment type="caution">
    <text evidence="3">The sequence shown here is derived from an EMBL/GenBank/DDBJ whole genome shotgun (WGS) entry which is preliminary data.</text>
</comment>
<dbReference type="InterPro" id="IPR001245">
    <property type="entry name" value="Ser-Thr/Tyr_kinase_cat_dom"/>
</dbReference>
<protein>
    <recommendedName>
        <fullName evidence="2">Protein kinase domain-containing protein</fullName>
    </recommendedName>
</protein>